<protein>
    <submittedName>
        <fullName evidence="3">DUF853 family protein</fullName>
    </submittedName>
</protein>
<dbReference type="Proteomes" id="UP000541857">
    <property type="component" value="Unassembled WGS sequence"/>
</dbReference>
<gene>
    <name evidence="3" type="ORF">H3Z82_13660</name>
</gene>
<dbReference type="CDD" id="cd01983">
    <property type="entry name" value="SIMIBI"/>
    <property type="match status" value="1"/>
</dbReference>
<dbReference type="SUPFAM" id="SSF52540">
    <property type="entry name" value="P-loop containing nucleoside triphosphate hydrolases"/>
    <property type="match status" value="1"/>
</dbReference>
<evidence type="ECO:0000259" key="2">
    <source>
        <dbReference type="Pfam" id="PF05872"/>
    </source>
</evidence>
<dbReference type="InterPro" id="IPR051162">
    <property type="entry name" value="T4SS_component"/>
</dbReference>
<dbReference type="PANTHER" id="PTHR30121:SF6">
    <property type="entry name" value="SLR6007 PROTEIN"/>
    <property type="match status" value="1"/>
</dbReference>
<dbReference type="RefSeq" id="WP_182206064.1">
    <property type="nucleotide sequence ID" value="NZ_JACGLT010000011.1"/>
</dbReference>
<feature type="coiled-coil region" evidence="1">
    <location>
        <begin position="442"/>
        <end position="478"/>
    </location>
</feature>
<dbReference type="EMBL" id="JACGLT010000011">
    <property type="protein sequence ID" value="MBA6153777.1"/>
    <property type="molecule type" value="Genomic_DNA"/>
</dbReference>
<sequence>MARKDDFFKHILDGNTNKGEFITLGAAMLDGETITNALVNVPLKTLNRHGLIAGATGTGKTKTLQVLAEGLSEKGIPVLLMDIKGDLSGLAVPGAPHPKIDERHAKIGIPHKAKGFPVEILTLSEQDGVRLRATVSEFGPVLLSRILELTETQAGIVSVIFKYCDDHKMPLLDIKDFKKILQYSTQEGKDEFEAEYGRISTASTGAILRKLVALEQQGADLFFGETSFEVDDLLNIDENGRGYINILRLTDIQDRPKLFSTFMLTLLAEIYSTFPERGDTDRPELIIFIEEAHLIFNQASRALLNQIESIVKLIRSKGVGIYFVTQNPTDIPEAVLSQLGLKVQHALRAFTAKDRKAIKLAAQNYPDTIYYDTASVLTSLGTGEALVSALDEKGRPTPLAATLMRAPMSRMDILTDDELSNLLSKSKLIKKYNETIDRDSAYEMLNRKIEKAQAEEEKEKVKKELEDLKKAQSKQRTRTTRRSSAMNPIVKVLTSATFIRSVFGILSKAMKKK</sequence>
<comment type="caution">
    <text evidence="3">The sequence shown here is derived from an EMBL/GenBank/DDBJ whole genome shotgun (WGS) entry which is preliminary data.</text>
</comment>
<dbReference type="AlphaFoldDB" id="A0A7W2R4E0"/>
<keyword evidence="1" id="KW-0175">Coiled coil</keyword>
<dbReference type="PANTHER" id="PTHR30121">
    <property type="entry name" value="UNCHARACTERIZED PROTEIN YJGR-RELATED"/>
    <property type="match status" value="1"/>
</dbReference>
<dbReference type="Pfam" id="PF05872">
    <property type="entry name" value="HerA_C"/>
    <property type="match status" value="1"/>
</dbReference>
<reference evidence="3 4" key="1">
    <citation type="submission" date="2020-07" db="EMBL/GenBank/DDBJ databases">
        <title>Bacterium isolated from marine sediment.</title>
        <authorList>
            <person name="Shang D."/>
        </authorList>
    </citation>
    <scope>NUCLEOTIDE SEQUENCE [LARGE SCALE GENOMIC DNA]</scope>
    <source>
        <strain evidence="3 4">F6074</strain>
    </source>
</reference>
<feature type="domain" description="Helicase HerA-like C-terminal" evidence="2">
    <location>
        <begin position="35"/>
        <end position="493"/>
    </location>
</feature>
<accession>A0A7W2R4E0</accession>
<keyword evidence="4" id="KW-1185">Reference proteome</keyword>
<dbReference type="Gene3D" id="3.40.50.300">
    <property type="entry name" value="P-loop containing nucleotide triphosphate hydrolases"/>
    <property type="match status" value="2"/>
</dbReference>
<organism evidence="3 4">
    <name type="scientific">Gelidibacter maritimus</name>
    <dbReference type="NCBI Taxonomy" id="2761487"/>
    <lineage>
        <taxon>Bacteria</taxon>
        <taxon>Pseudomonadati</taxon>
        <taxon>Bacteroidota</taxon>
        <taxon>Flavobacteriia</taxon>
        <taxon>Flavobacteriales</taxon>
        <taxon>Flavobacteriaceae</taxon>
        <taxon>Gelidibacter</taxon>
    </lineage>
</organism>
<name>A0A7W2R4E0_9FLAO</name>
<evidence type="ECO:0000256" key="1">
    <source>
        <dbReference type="SAM" id="Coils"/>
    </source>
</evidence>
<evidence type="ECO:0000313" key="3">
    <source>
        <dbReference type="EMBL" id="MBA6153777.1"/>
    </source>
</evidence>
<dbReference type="InterPro" id="IPR033186">
    <property type="entry name" value="HerA_C"/>
</dbReference>
<evidence type="ECO:0000313" key="4">
    <source>
        <dbReference type="Proteomes" id="UP000541857"/>
    </source>
</evidence>
<dbReference type="InterPro" id="IPR027417">
    <property type="entry name" value="P-loop_NTPase"/>
</dbReference>
<proteinExistence type="predicted"/>